<keyword evidence="1" id="KW-1185">Reference proteome</keyword>
<evidence type="ECO:0000313" key="2">
    <source>
        <dbReference type="WBParaSite" id="PgR013_g020_t03"/>
    </source>
</evidence>
<accession>A0A915AS72</accession>
<dbReference type="WBParaSite" id="PgR013_g020_t03">
    <property type="protein sequence ID" value="PgR013_g020_t03"/>
    <property type="gene ID" value="PgR013_g020"/>
</dbReference>
<sequence>MKYIPYSLMHSRHIIKSLREFRRLKVKYLYPMNSETRTANRDDRGITGISRTSSYMRCLLMLSQHDYSLFMQFLHVHKAIKLGDNLQKRLVEREENIFDYLHSVYFRLSQLRRDCLCIGHLHIYALTEDIQYTMNMTA</sequence>
<protein>
    <submittedName>
        <fullName evidence="2">Helitron helicase-like domain-containing protein</fullName>
    </submittedName>
</protein>
<name>A0A915AS72_PARUN</name>
<proteinExistence type="predicted"/>
<organism evidence="1 2">
    <name type="scientific">Parascaris univalens</name>
    <name type="common">Nematode worm</name>
    <dbReference type="NCBI Taxonomy" id="6257"/>
    <lineage>
        <taxon>Eukaryota</taxon>
        <taxon>Metazoa</taxon>
        <taxon>Ecdysozoa</taxon>
        <taxon>Nematoda</taxon>
        <taxon>Chromadorea</taxon>
        <taxon>Rhabditida</taxon>
        <taxon>Spirurina</taxon>
        <taxon>Ascaridomorpha</taxon>
        <taxon>Ascaridoidea</taxon>
        <taxon>Ascarididae</taxon>
        <taxon>Parascaris</taxon>
    </lineage>
</organism>
<evidence type="ECO:0000313" key="1">
    <source>
        <dbReference type="Proteomes" id="UP000887569"/>
    </source>
</evidence>
<dbReference type="Proteomes" id="UP000887569">
    <property type="component" value="Unplaced"/>
</dbReference>
<reference evidence="2" key="1">
    <citation type="submission" date="2022-11" db="UniProtKB">
        <authorList>
            <consortium name="WormBaseParasite"/>
        </authorList>
    </citation>
    <scope>IDENTIFICATION</scope>
</reference>
<dbReference type="AlphaFoldDB" id="A0A915AS72"/>